<comment type="caution">
    <text evidence="3">The sequence shown here is derived from an EMBL/GenBank/DDBJ whole genome shotgun (WGS) entry which is preliminary data.</text>
</comment>
<feature type="region of interest" description="Disordered" evidence="1">
    <location>
        <begin position="168"/>
        <end position="235"/>
    </location>
</feature>
<evidence type="ECO:0000313" key="3">
    <source>
        <dbReference type="EMBL" id="EME67530.1"/>
    </source>
</evidence>
<gene>
    <name evidence="3" type="ORF">H261_23040</name>
</gene>
<name>M2YZU8_9PROT</name>
<proteinExistence type="predicted"/>
<accession>M2YZU8</accession>
<feature type="compositionally biased region" description="Basic and acidic residues" evidence="1">
    <location>
        <begin position="180"/>
        <end position="200"/>
    </location>
</feature>
<dbReference type="RefSeq" id="WP_008622674.1">
    <property type="nucleotide sequence ID" value="NZ_AONQ01000158.1"/>
</dbReference>
<organism evidence="3 4">
    <name type="scientific">Paramagnetospirillum caucaseum</name>
    <dbReference type="NCBI Taxonomy" id="1244869"/>
    <lineage>
        <taxon>Bacteria</taxon>
        <taxon>Pseudomonadati</taxon>
        <taxon>Pseudomonadota</taxon>
        <taxon>Alphaproteobacteria</taxon>
        <taxon>Rhodospirillales</taxon>
        <taxon>Magnetospirillaceae</taxon>
        <taxon>Paramagnetospirillum</taxon>
    </lineage>
</organism>
<evidence type="ECO:0000256" key="2">
    <source>
        <dbReference type="SAM" id="Phobius"/>
    </source>
</evidence>
<keyword evidence="4" id="KW-1185">Reference proteome</keyword>
<evidence type="ECO:0000313" key="4">
    <source>
        <dbReference type="Proteomes" id="UP000011744"/>
    </source>
</evidence>
<dbReference type="Proteomes" id="UP000011744">
    <property type="component" value="Unassembled WGS sequence"/>
</dbReference>
<keyword evidence="2" id="KW-0812">Transmembrane</keyword>
<feature type="transmembrane region" description="Helical" evidence="2">
    <location>
        <begin position="137"/>
        <end position="158"/>
    </location>
</feature>
<evidence type="ECO:0000256" key="1">
    <source>
        <dbReference type="SAM" id="MobiDB-lite"/>
    </source>
</evidence>
<keyword evidence="2" id="KW-0472">Membrane</keyword>
<reference evidence="3 4" key="1">
    <citation type="journal article" date="2014" name="Genome Announc.">
        <title>Draft Genome Sequence of Magnetospirillum sp. Strain SO-1, a Freshwater Magnetotactic Bacterium Isolated from the Ol'khovka River, Russia.</title>
        <authorList>
            <person name="Grouzdev D.S."/>
            <person name="Dziuba M.V."/>
            <person name="Sukhacheva M.S."/>
            <person name="Mardanov A.V."/>
            <person name="Beletskiy A.V."/>
            <person name="Kuznetsov B.B."/>
            <person name="Skryabin K.G."/>
        </authorList>
    </citation>
    <scope>NUCLEOTIDE SEQUENCE [LARGE SCALE GENOMIC DNA]</scope>
    <source>
        <strain evidence="3 4">SO-1</strain>
    </source>
</reference>
<dbReference type="AlphaFoldDB" id="M2YZU8"/>
<dbReference type="EMBL" id="AONQ01000158">
    <property type="protein sequence ID" value="EME67530.1"/>
    <property type="molecule type" value="Genomic_DNA"/>
</dbReference>
<protein>
    <submittedName>
        <fullName evidence="3">Uncharacterized protein</fullName>
    </submittedName>
</protein>
<sequence>MSDHPLHDLFERLFGEDIDESVRNDGNEKWSLTKHRLSTDLDAARTPPRTMDGTSEDAALIASYLDGELESPRLAEFHARLADDPSFFEEVSAAESFATAMEASRSTVPPVLIASALAALSGNGVRANPAGRKPIRWTWAAIAFAMATAAIITILTLVPRHAPTDPNAAMTAGNAPKVDSAIEPKKSDPPALAGEKRKPDGMLPASSEEKMPTQGKASLAPTGAADSTAMPERSR</sequence>
<keyword evidence="2" id="KW-1133">Transmembrane helix</keyword>